<organism evidence="1 2">
    <name type="scientific">Halocaridina rubra</name>
    <name type="common">Hawaiian red shrimp</name>
    <dbReference type="NCBI Taxonomy" id="373956"/>
    <lineage>
        <taxon>Eukaryota</taxon>
        <taxon>Metazoa</taxon>
        <taxon>Ecdysozoa</taxon>
        <taxon>Arthropoda</taxon>
        <taxon>Crustacea</taxon>
        <taxon>Multicrustacea</taxon>
        <taxon>Malacostraca</taxon>
        <taxon>Eumalacostraca</taxon>
        <taxon>Eucarida</taxon>
        <taxon>Decapoda</taxon>
        <taxon>Pleocyemata</taxon>
        <taxon>Caridea</taxon>
        <taxon>Atyoidea</taxon>
        <taxon>Atyidae</taxon>
        <taxon>Halocaridina</taxon>
    </lineage>
</organism>
<evidence type="ECO:0000313" key="1">
    <source>
        <dbReference type="EMBL" id="KAK7080926.1"/>
    </source>
</evidence>
<protein>
    <submittedName>
        <fullName evidence="1">Uncharacterized protein</fullName>
    </submittedName>
</protein>
<sequence length="285" mass="31191">MAQRPIPLCLTLSPGPWLITLSTSFYSSRWTTFGEVFNRSSDILKVKPRGLLQLLGPKVLTSAAPGQLYRLLDTLWTVTAAGNTQRYIQRLLVYVVLQKASEAVLLTITITSICFCTQILRSRNNDNCRRSGIRKSVFYPLGIISSTLGGKSSCKEPRNLQLPLDQKEFSHTVPEASGFIEVSKEEEEKDTKGVWVASEKAVVIGARGRSKVPENLEVVGAVGIDNNLSLEAAGVEVPPHVPRLQFSHLLGGVRALVLGERRINITVNAFLESEGGPVGGGLRRR</sequence>
<accession>A0AAN8XAQ5</accession>
<dbReference type="AlphaFoldDB" id="A0AAN8XAQ5"/>
<comment type="caution">
    <text evidence="1">The sequence shown here is derived from an EMBL/GenBank/DDBJ whole genome shotgun (WGS) entry which is preliminary data.</text>
</comment>
<dbReference type="Proteomes" id="UP001381693">
    <property type="component" value="Unassembled WGS sequence"/>
</dbReference>
<dbReference type="EMBL" id="JAXCGZ010005748">
    <property type="protein sequence ID" value="KAK7080926.1"/>
    <property type="molecule type" value="Genomic_DNA"/>
</dbReference>
<feature type="non-terminal residue" evidence="1">
    <location>
        <position position="285"/>
    </location>
</feature>
<gene>
    <name evidence="1" type="ORF">SK128_011347</name>
</gene>
<proteinExistence type="predicted"/>
<evidence type="ECO:0000313" key="2">
    <source>
        <dbReference type="Proteomes" id="UP001381693"/>
    </source>
</evidence>
<keyword evidence="2" id="KW-1185">Reference proteome</keyword>
<name>A0AAN8XAQ5_HALRR</name>
<reference evidence="1 2" key="1">
    <citation type="submission" date="2023-11" db="EMBL/GenBank/DDBJ databases">
        <title>Halocaridina rubra genome assembly.</title>
        <authorList>
            <person name="Smith C."/>
        </authorList>
    </citation>
    <scope>NUCLEOTIDE SEQUENCE [LARGE SCALE GENOMIC DNA]</scope>
    <source>
        <strain evidence="1">EP-1</strain>
        <tissue evidence="1">Whole</tissue>
    </source>
</reference>